<evidence type="ECO:0000313" key="11">
    <source>
        <dbReference type="EMBL" id="QDT17640.1"/>
    </source>
</evidence>
<evidence type="ECO:0000256" key="9">
    <source>
        <dbReference type="SAM" id="MobiDB-lite"/>
    </source>
</evidence>
<dbReference type="OrthoDB" id="9152601at2"/>
<evidence type="ECO:0000256" key="7">
    <source>
        <dbReference type="ARBA" id="ARBA00023225"/>
    </source>
</evidence>
<evidence type="ECO:0000259" key="10">
    <source>
        <dbReference type="Pfam" id="PF02108"/>
    </source>
</evidence>
<keyword evidence="11" id="KW-0282">Flagellum</keyword>
<accession>A0A517PE36</accession>
<feature type="domain" description="Flagellar assembly protein FliH/Type III secretion system HrpE" evidence="10">
    <location>
        <begin position="108"/>
        <end position="235"/>
    </location>
</feature>
<evidence type="ECO:0000256" key="5">
    <source>
        <dbReference type="ARBA" id="ARBA00022795"/>
    </source>
</evidence>
<proteinExistence type="inferred from homology"/>
<gene>
    <name evidence="11" type="ORF">CA12_37690</name>
</gene>
<dbReference type="EMBL" id="CP036265">
    <property type="protein sequence ID" value="QDT17640.1"/>
    <property type="molecule type" value="Genomic_DNA"/>
</dbReference>
<dbReference type="GO" id="GO:0044781">
    <property type="term" value="P:bacterial-type flagellum organization"/>
    <property type="evidence" value="ECO:0007669"/>
    <property type="project" value="UniProtKB-KW"/>
</dbReference>
<keyword evidence="5" id="KW-1005">Bacterial flagellum biogenesis</keyword>
<organism evidence="11 12">
    <name type="scientific">Alienimonas californiensis</name>
    <dbReference type="NCBI Taxonomy" id="2527989"/>
    <lineage>
        <taxon>Bacteria</taxon>
        <taxon>Pseudomonadati</taxon>
        <taxon>Planctomycetota</taxon>
        <taxon>Planctomycetia</taxon>
        <taxon>Planctomycetales</taxon>
        <taxon>Planctomycetaceae</taxon>
        <taxon>Alienimonas</taxon>
    </lineage>
</organism>
<feature type="compositionally biased region" description="Basic and acidic residues" evidence="9">
    <location>
        <begin position="11"/>
        <end position="27"/>
    </location>
</feature>
<dbReference type="GO" id="GO:0015031">
    <property type="term" value="P:protein transport"/>
    <property type="evidence" value="ECO:0007669"/>
    <property type="project" value="UniProtKB-KW"/>
</dbReference>
<comment type="similarity">
    <text evidence="2">Belongs to the FliH family.</text>
</comment>
<evidence type="ECO:0000256" key="2">
    <source>
        <dbReference type="ARBA" id="ARBA00006602"/>
    </source>
</evidence>
<keyword evidence="12" id="KW-1185">Reference proteome</keyword>
<feature type="region of interest" description="Disordered" evidence="9">
    <location>
        <begin position="1"/>
        <end position="35"/>
    </location>
</feature>
<dbReference type="GO" id="GO:0005829">
    <property type="term" value="C:cytosol"/>
    <property type="evidence" value="ECO:0007669"/>
    <property type="project" value="TreeGrafter"/>
</dbReference>
<evidence type="ECO:0000256" key="3">
    <source>
        <dbReference type="ARBA" id="ARBA00016507"/>
    </source>
</evidence>
<evidence type="ECO:0000256" key="4">
    <source>
        <dbReference type="ARBA" id="ARBA00022448"/>
    </source>
</evidence>
<protein>
    <recommendedName>
        <fullName evidence="3">Flagellar assembly protein FliH</fullName>
    </recommendedName>
</protein>
<evidence type="ECO:0000256" key="1">
    <source>
        <dbReference type="ARBA" id="ARBA00003041"/>
    </source>
</evidence>
<dbReference type="RefSeq" id="WP_145360553.1">
    <property type="nucleotide sequence ID" value="NZ_CP036265.1"/>
</dbReference>
<dbReference type="PANTHER" id="PTHR34982">
    <property type="entry name" value="YOP PROTEINS TRANSLOCATION PROTEIN L"/>
    <property type="match status" value="1"/>
</dbReference>
<feature type="coiled-coil region" evidence="8">
    <location>
        <begin position="48"/>
        <end position="103"/>
    </location>
</feature>
<dbReference type="Pfam" id="PF02108">
    <property type="entry name" value="FliH"/>
    <property type="match status" value="1"/>
</dbReference>
<dbReference type="InterPro" id="IPR051472">
    <property type="entry name" value="T3SS_Stator/FliH"/>
</dbReference>
<dbReference type="PANTHER" id="PTHR34982:SF1">
    <property type="entry name" value="FLAGELLAR ASSEMBLY PROTEIN FLIH"/>
    <property type="match status" value="1"/>
</dbReference>
<reference evidence="11 12" key="1">
    <citation type="submission" date="2019-02" db="EMBL/GenBank/DDBJ databases">
        <title>Deep-cultivation of Planctomycetes and their phenomic and genomic characterization uncovers novel biology.</title>
        <authorList>
            <person name="Wiegand S."/>
            <person name="Jogler M."/>
            <person name="Boedeker C."/>
            <person name="Pinto D."/>
            <person name="Vollmers J."/>
            <person name="Rivas-Marin E."/>
            <person name="Kohn T."/>
            <person name="Peeters S.H."/>
            <person name="Heuer A."/>
            <person name="Rast P."/>
            <person name="Oberbeckmann S."/>
            <person name="Bunk B."/>
            <person name="Jeske O."/>
            <person name="Meyerdierks A."/>
            <person name="Storesund J.E."/>
            <person name="Kallscheuer N."/>
            <person name="Luecker S."/>
            <person name="Lage O.M."/>
            <person name="Pohl T."/>
            <person name="Merkel B.J."/>
            <person name="Hornburger P."/>
            <person name="Mueller R.-W."/>
            <person name="Bruemmer F."/>
            <person name="Labrenz M."/>
            <person name="Spormann A.M."/>
            <person name="Op den Camp H."/>
            <person name="Overmann J."/>
            <person name="Amann R."/>
            <person name="Jetten M.S.M."/>
            <person name="Mascher T."/>
            <person name="Medema M.H."/>
            <person name="Devos D.P."/>
            <person name="Kaster A.-K."/>
            <person name="Ovreas L."/>
            <person name="Rohde M."/>
            <person name="Galperin M.Y."/>
            <person name="Jogler C."/>
        </authorList>
    </citation>
    <scope>NUCLEOTIDE SEQUENCE [LARGE SCALE GENOMIC DNA]</scope>
    <source>
        <strain evidence="11 12">CA12</strain>
    </source>
</reference>
<dbReference type="KEGG" id="acaf:CA12_37690"/>
<keyword evidence="8" id="KW-0175">Coiled coil</keyword>
<keyword evidence="11" id="KW-0966">Cell projection</keyword>
<keyword evidence="7" id="KW-1006">Bacterial flagellum protein export</keyword>
<evidence type="ECO:0000256" key="6">
    <source>
        <dbReference type="ARBA" id="ARBA00022927"/>
    </source>
</evidence>
<evidence type="ECO:0000313" key="12">
    <source>
        <dbReference type="Proteomes" id="UP000318741"/>
    </source>
</evidence>
<comment type="function">
    <text evidence="1">Needed for flagellar regrowth and assembly.</text>
</comment>
<keyword evidence="11" id="KW-0969">Cilium</keyword>
<keyword evidence="4" id="KW-0813">Transport</keyword>
<dbReference type="AlphaFoldDB" id="A0A517PE36"/>
<keyword evidence="6" id="KW-0653">Protein transport</keyword>
<sequence length="250" mass="26449">MPAAPPPARVLKLDRPHAAAPVEEPRRPRGWNLSDFESDCDDRLDAVRERCRALLAEAVAEAEEIRSKAHAEGLETGRTAGLNDAENRIAEAAAAEAERLSRDRLAAALTPLARLADAYRSEQDRWRANWERDAVGLACAIAGRLLGRELKARPDAAADLAAEALAAAAGCRAPAVTMHPDDLAALGGAFRQDVLMALGEGATLTADPALSRGDCFVRGVGGEVDGRLATRLDRIAAELLPDEPADGSGR</sequence>
<evidence type="ECO:0000256" key="8">
    <source>
        <dbReference type="SAM" id="Coils"/>
    </source>
</evidence>
<name>A0A517PE36_9PLAN</name>
<dbReference type="Proteomes" id="UP000318741">
    <property type="component" value="Chromosome"/>
</dbReference>
<dbReference type="InterPro" id="IPR018035">
    <property type="entry name" value="Flagellar_FliH/T3SS_HrpE"/>
</dbReference>